<gene>
    <name evidence="1" type="ORF">EZ428_02665</name>
</gene>
<organism evidence="1 2">
    <name type="scientific">Pedobacter frigiditerrae</name>
    <dbReference type="NCBI Taxonomy" id="2530452"/>
    <lineage>
        <taxon>Bacteria</taxon>
        <taxon>Pseudomonadati</taxon>
        <taxon>Bacteroidota</taxon>
        <taxon>Sphingobacteriia</taxon>
        <taxon>Sphingobacteriales</taxon>
        <taxon>Sphingobacteriaceae</taxon>
        <taxon>Pedobacter</taxon>
    </lineage>
</organism>
<dbReference type="RefSeq" id="WP_131551556.1">
    <property type="nucleotide sequence ID" value="NZ_SJSK01000001.1"/>
</dbReference>
<reference evidence="1 2" key="1">
    <citation type="submission" date="2019-02" db="EMBL/GenBank/DDBJ databases">
        <title>Pedobacter sp. RP-1-13 sp. nov., isolated from Arctic soil.</title>
        <authorList>
            <person name="Dahal R.H."/>
        </authorList>
    </citation>
    <scope>NUCLEOTIDE SEQUENCE [LARGE SCALE GENOMIC DNA]</scope>
    <source>
        <strain evidence="1 2">RP-1-13</strain>
    </source>
</reference>
<dbReference type="Proteomes" id="UP000292884">
    <property type="component" value="Unassembled WGS sequence"/>
</dbReference>
<dbReference type="OrthoDB" id="1442704at2"/>
<dbReference type="EMBL" id="SJSK01000001">
    <property type="protein sequence ID" value="TCC93690.1"/>
    <property type="molecule type" value="Genomic_DNA"/>
</dbReference>
<dbReference type="AlphaFoldDB" id="A0A4R0N1S9"/>
<dbReference type="InterPro" id="IPR024997">
    <property type="entry name" value="DUF3892"/>
</dbReference>
<name>A0A4R0N1S9_9SPHI</name>
<proteinExistence type="predicted"/>
<protein>
    <submittedName>
        <fullName evidence="1">DUF3892 domain-containing protein</fullName>
    </submittedName>
</protein>
<dbReference type="Pfam" id="PF13031">
    <property type="entry name" value="DUF3892"/>
    <property type="match status" value="1"/>
</dbReference>
<evidence type="ECO:0000313" key="2">
    <source>
        <dbReference type="Proteomes" id="UP000292884"/>
    </source>
</evidence>
<keyword evidence="2" id="KW-1185">Reference proteome</keyword>
<comment type="caution">
    <text evidence="1">The sequence shown here is derived from an EMBL/GenBank/DDBJ whole genome shotgun (WGS) entry which is preliminary data.</text>
</comment>
<evidence type="ECO:0000313" key="1">
    <source>
        <dbReference type="EMBL" id="TCC93690.1"/>
    </source>
</evidence>
<accession>A0A4R0N1S9</accession>
<sequence>MANTINFYISGIWQTTHNGSKIVSHVFLHANDADGFNRGVKTSREEVVKLIEAGKIVMTLRWDYHTAAFKTGAKVEIIEVGNIKYLRTHKDATVNDNLDNMIRMNAFI</sequence>